<dbReference type="InterPro" id="IPR049468">
    <property type="entry name" value="Restrct_endonuc-II-like_dom"/>
</dbReference>
<dbReference type="GO" id="GO:0032784">
    <property type="term" value="P:regulation of DNA-templated transcription elongation"/>
    <property type="evidence" value="ECO:0007669"/>
    <property type="project" value="InterPro"/>
</dbReference>
<dbReference type="Pfam" id="PF13087">
    <property type="entry name" value="AAA_12"/>
    <property type="match status" value="1"/>
</dbReference>
<dbReference type="SUPFAM" id="SSF52980">
    <property type="entry name" value="Restriction endonuclease-like"/>
    <property type="match status" value="1"/>
</dbReference>
<name>A0A6V8MLI5_9BACT</name>
<feature type="domain" description="Transcription elongation factor GreA/GreB C-terminal" evidence="1">
    <location>
        <begin position="1694"/>
        <end position="1765"/>
    </location>
</feature>
<evidence type="ECO:0000259" key="3">
    <source>
        <dbReference type="Pfam" id="PF13087"/>
    </source>
</evidence>
<dbReference type="Gene3D" id="3.10.50.30">
    <property type="entry name" value="Transcription elongation factor, GreA/GreB, C-terminal domain"/>
    <property type="match status" value="1"/>
</dbReference>
<dbReference type="Proteomes" id="UP000556026">
    <property type="component" value="Unassembled WGS sequence"/>
</dbReference>
<evidence type="ECO:0000259" key="4">
    <source>
        <dbReference type="Pfam" id="PF18741"/>
    </source>
</evidence>
<dbReference type="Gene3D" id="3.40.960.10">
    <property type="entry name" value="VSR Endonuclease"/>
    <property type="match status" value="1"/>
</dbReference>
<dbReference type="PANTHER" id="PTHR10887">
    <property type="entry name" value="DNA2/NAM7 HELICASE FAMILY"/>
    <property type="match status" value="1"/>
</dbReference>
<dbReference type="InterPro" id="IPR027417">
    <property type="entry name" value="P-loop_NTPase"/>
</dbReference>
<dbReference type="Pfam" id="PF18741">
    <property type="entry name" value="MTES_1575"/>
    <property type="match status" value="1"/>
</dbReference>
<evidence type="ECO:0008006" key="7">
    <source>
        <dbReference type="Google" id="ProtNLM"/>
    </source>
</evidence>
<dbReference type="SUPFAM" id="SSF54534">
    <property type="entry name" value="FKBP-like"/>
    <property type="match status" value="1"/>
</dbReference>
<sequence>MVFDADSSQHSALIDVLSGKNLVINGPPGTGKSQTITNVIAAGLKEGKSILFVSDKLAALEVVRHRLNKANLGCFCLELHSHKTQKKKLLGEIQDRIDTIFRPPQQLQDKILTLRRHKKELNRYAELMSLVIGNRLNLSVHDIFWRNEKQRQTIGDFATAVQSVFLADASHWTYDDIELRRAKLDTLGQLYESIGAFDLSHPWWGFTANPFAPGDDETIGRIISEALALADKLLLHVLEYQEKVGDQKEPSLAALRTWHETMTELPAPPENLKADLLPKAFNLQDPLGKKSTDLLNQVVHKVQMARELNEKADGLLSPVCDLDWKTAEPILAAARKELSPSALAAPLELLREWQTAAETSIEEFGAACAPTYSFTQVTPSLLQNLQRKLVEMHPLVVHDRTVESIREGAAILSREISRLEASLLQVEEIAKKRNIDFNGSPSALASLRCSDGIEGIVAGVSIDDGVLAKASEDTDSLPLDLPLFQLDAIYKELRSLAARVSRAVDEAGEYARQLGLPFDGAWRSLMHLSVLARVSAEAPADLLDFRRPSLAYHRVAELMSTAEEAQKSEKSQREALHVLFHLDALPSQEELKSAIRAFRRGDGLFNFLSSEWRNARKLFQGISKSKQKLKASEYEAQLSSIVRWQEDCAAFVENSDFKETFGPLFTGMNSDFGKVRRLHRWYSESQGEMLRYPGLLESCDLSALDSRKILQLAALSHRLQEIAGETVVCSQKAGDLVPPLKDRLDSLLQREGWNAFVSELHELSDRLERAVDTLSQYVRPHVAPKRALEILNAKKELLAVRGDFDALETGVQSIAHDVGRLLPGIETIPCNYWKEFLGVVSGIGTSACTLAENLSVFGVGAATVGDLVNFVDLKVRIDAALQKFAALPEGNHVGGWEAYLSAVSARVAAAASVTSLLIRAGRDGKTTEEVTTGLIARQDAENIICGIAGDPAVTAMLGDVFEGIETDLDSLTATVAWGAKVAGNLAIRSSLLQRFLLQPEAVGNFAWAAIQLCEIVSLRDNVRGKVNELERFGTIKHNEWYSSVTGKETSILASTVFEKVNAAASHVPAVLPWSKYIFEREQSKKLGLGNFVHFLEQKALVPGVVGATFEYVTYRSIGRKIYKKYPELENFIGTVHENIRSEFAALDKEIISLTGKSFAHAIDRAKTVPEGYSGYRASDRTEMNLLRNELGKQRRHIAIRQLIRRAGRAIQALKPCFMMGPLSVAQYLEQGCLEFDMVVMDEASQLRPEDALGAVARGKQLVVVGDPKQLPPTNFFDRMLDSGDEDDDEAPAVLAGSESILDICSQLFHPVRTLKWHYRSQHQSLIAFSNFHFYNSKLVVFPAPFERNSRLGVRYRYVKNGVYKDRQNVPEAQCVVDSVIDHMVKFPEESLGVVTLNQTQRELVEDMLDKRLRNLPEAQHFIEDWEKNGWPFFVKNLENVQGDERDVIFVSTTFGKAPGAEKPRQNFGPISRPDGWRRLNVLFTRSRRKLELFTSMLPEDIVIDTKTPDGTKALKDYLDFARRGILTDTNLSEREADSDFELAVGDFLRCRGYEVVPQLGVAGFFIDLAVRNPDRPGEYLAAIECDGVTYHSSRSARDRDRIRESVLESLGWKGRIWRIWSTEWFYNPRKESARLLEFLACRRAESAAEPASEFEYEEFVEDLPGIEGARATETTVEALGAEVDVSPTVEDLYVEVGDTVTYCALDKPDQKHTVMIVDSESNARLNLINESTPLALALLDCTVGDETELEVKGSPVRVLRVLKIQRKG</sequence>
<feature type="domain" description="Restriction endonuclease type II-like" evidence="4">
    <location>
        <begin position="1540"/>
        <end position="1639"/>
    </location>
</feature>
<accession>A0A6V8MLI5</accession>
<feature type="domain" description="DNA2/NAM7 helicase helicase" evidence="2">
    <location>
        <begin position="1231"/>
        <end position="1273"/>
    </location>
</feature>
<evidence type="ECO:0000259" key="2">
    <source>
        <dbReference type="Pfam" id="PF13086"/>
    </source>
</evidence>
<organism evidence="5 6">
    <name type="scientific">Geomonas silvestris</name>
    <dbReference type="NCBI Taxonomy" id="2740184"/>
    <lineage>
        <taxon>Bacteria</taxon>
        <taxon>Pseudomonadati</taxon>
        <taxon>Thermodesulfobacteriota</taxon>
        <taxon>Desulfuromonadia</taxon>
        <taxon>Geobacterales</taxon>
        <taxon>Geobacteraceae</taxon>
        <taxon>Geomonas</taxon>
    </lineage>
</organism>
<dbReference type="Pfam" id="PF13086">
    <property type="entry name" value="AAA_11"/>
    <property type="match status" value="1"/>
</dbReference>
<dbReference type="Pfam" id="PF01272">
    <property type="entry name" value="GreA_GreB"/>
    <property type="match status" value="1"/>
</dbReference>
<reference evidence="6" key="1">
    <citation type="submission" date="2020-06" db="EMBL/GenBank/DDBJ databases">
        <title>Draft genomic sequence of Geomonas sp. Red330.</title>
        <authorList>
            <person name="Itoh H."/>
            <person name="Zhenxing X."/>
            <person name="Ushijima N."/>
            <person name="Masuda Y."/>
            <person name="Shiratori Y."/>
            <person name="Senoo K."/>
        </authorList>
    </citation>
    <scope>NUCLEOTIDE SEQUENCE [LARGE SCALE GENOMIC DNA]</scope>
    <source>
        <strain evidence="6">Red330</strain>
    </source>
</reference>
<protein>
    <recommendedName>
        <fullName evidence="7">AAA domain-containing protein</fullName>
    </recommendedName>
</protein>
<dbReference type="GO" id="GO:0004386">
    <property type="term" value="F:helicase activity"/>
    <property type="evidence" value="ECO:0007669"/>
    <property type="project" value="InterPro"/>
</dbReference>
<dbReference type="CDD" id="cd18808">
    <property type="entry name" value="SF1_C_Upf1"/>
    <property type="match status" value="1"/>
</dbReference>
<dbReference type="InterPro" id="IPR036953">
    <property type="entry name" value="GreA/GreB_C_sf"/>
</dbReference>
<dbReference type="InterPro" id="IPR001437">
    <property type="entry name" value="Tscrpt_elong_fac_GreA/B_C"/>
</dbReference>
<dbReference type="InterPro" id="IPR047187">
    <property type="entry name" value="SF1_C_Upf1"/>
</dbReference>
<evidence type="ECO:0000313" key="5">
    <source>
        <dbReference type="EMBL" id="GFO60499.1"/>
    </source>
</evidence>
<feature type="domain" description="DNA2/NAM7 helicase-like C-terminal" evidence="3">
    <location>
        <begin position="1299"/>
        <end position="1492"/>
    </location>
</feature>
<dbReference type="SUPFAM" id="SSF52540">
    <property type="entry name" value="P-loop containing nucleoside triphosphate hydrolases"/>
    <property type="match status" value="2"/>
</dbReference>
<dbReference type="InterPro" id="IPR011335">
    <property type="entry name" value="Restrct_endonuc-II-like"/>
</dbReference>
<dbReference type="EMBL" id="BLXX01000009">
    <property type="protein sequence ID" value="GFO60499.1"/>
    <property type="molecule type" value="Genomic_DNA"/>
</dbReference>
<dbReference type="GO" id="GO:0003677">
    <property type="term" value="F:DNA binding"/>
    <property type="evidence" value="ECO:0007669"/>
    <property type="project" value="InterPro"/>
</dbReference>
<evidence type="ECO:0000259" key="1">
    <source>
        <dbReference type="Pfam" id="PF01272"/>
    </source>
</evidence>
<keyword evidence="6" id="KW-1185">Reference proteome</keyword>
<dbReference type="FunFam" id="3.40.960.10:FF:000002">
    <property type="entry name" value="DNA helicase related protein"/>
    <property type="match status" value="1"/>
</dbReference>
<dbReference type="InterPro" id="IPR041679">
    <property type="entry name" value="DNA2/NAM7-like_C"/>
</dbReference>
<dbReference type="Gene3D" id="3.40.50.300">
    <property type="entry name" value="P-loop containing nucleotide triphosphate hydrolases"/>
    <property type="match status" value="3"/>
</dbReference>
<comment type="caution">
    <text evidence="5">The sequence shown here is derived from an EMBL/GenBank/DDBJ whole genome shotgun (WGS) entry which is preliminary data.</text>
</comment>
<dbReference type="InterPro" id="IPR041677">
    <property type="entry name" value="DNA2/NAM7_AAA_11"/>
</dbReference>
<proteinExistence type="predicted"/>
<dbReference type="InterPro" id="IPR045055">
    <property type="entry name" value="DNA2/NAM7-like"/>
</dbReference>
<evidence type="ECO:0000313" key="6">
    <source>
        <dbReference type="Proteomes" id="UP000556026"/>
    </source>
</evidence>
<gene>
    <name evidence="5" type="ORF">GMST_28240</name>
</gene>
<dbReference type="PANTHER" id="PTHR10887:SF495">
    <property type="entry name" value="HELICASE SENATAXIN ISOFORM X1-RELATED"/>
    <property type="match status" value="1"/>
</dbReference>